<sequence length="489" mass="56015">MRQRFISTFIILFVICTAGFSQIVGIDYILNQEIEKIEDFNKEKLKFYQTSLETGFNEFKIQDTATIKKLEDKTIYKVELYYSSYKESDGFSQRELNEKRLAYLRQVLPFVFENNAIEWKLMNQIENEDKSKAQNLFHGFVFYSREPVIELKDGTLITITTKDEINIIKSGLGEMIPRDSSTALSKLCMNICDSIGVDTLINYRGQTVYSGKYWPNNARRKAKGKLLNKESIWRREAEYKIIKDRAITIRIKSECYGDALKDILRDYRTYFGPASRDSKASDTVVKQTLNNNFWENALVVEDVTGSMYPYITQTLQWRRLKIASTNLDNFAFFNDGDNKPDGKIGKSGGVYEVYSDSIKEVEETAFSTMRKGNGGRGPENDIEAMIRGVDQTEMKVENIVLIADNFASVRDMAILDILIEKNIPISVIVCGSLRGRISYQYIDIARISGGKLFTIEEDIDFTIPLAEGAKIKIGMQTFLIRKGELVLIK</sequence>
<reference evidence="1 2" key="1">
    <citation type="submission" date="2019-02" db="EMBL/GenBank/DDBJ databases">
        <title>Genome sequence of the sea-ice species Brumimicrobium glaciale.</title>
        <authorList>
            <person name="Bowman J.P."/>
        </authorList>
    </citation>
    <scope>NUCLEOTIDE SEQUENCE [LARGE SCALE GENOMIC DNA]</scope>
    <source>
        <strain evidence="1 2">IC156</strain>
    </source>
</reference>
<organism evidence="1 2">
    <name type="scientific">Brumimicrobium glaciale</name>
    <dbReference type="NCBI Taxonomy" id="200475"/>
    <lineage>
        <taxon>Bacteria</taxon>
        <taxon>Pseudomonadati</taxon>
        <taxon>Bacteroidota</taxon>
        <taxon>Flavobacteriia</taxon>
        <taxon>Flavobacteriales</taxon>
        <taxon>Crocinitomicaceae</taxon>
        <taxon>Brumimicrobium</taxon>
    </lineage>
</organism>
<accession>A0A4Q4KJJ1</accession>
<keyword evidence="2" id="KW-1185">Reference proteome</keyword>
<comment type="caution">
    <text evidence="1">The sequence shown here is derived from an EMBL/GenBank/DDBJ whole genome shotgun (WGS) entry which is preliminary data.</text>
</comment>
<dbReference type="EMBL" id="SETE01000005">
    <property type="protein sequence ID" value="RYM33010.1"/>
    <property type="molecule type" value="Genomic_DNA"/>
</dbReference>
<evidence type="ECO:0000313" key="1">
    <source>
        <dbReference type="EMBL" id="RYM33010.1"/>
    </source>
</evidence>
<dbReference type="RefSeq" id="WP_130094347.1">
    <property type="nucleotide sequence ID" value="NZ_SETE01000005.1"/>
</dbReference>
<dbReference type="OrthoDB" id="976903at2"/>
<name>A0A4Q4KJJ1_9FLAO</name>
<dbReference type="AlphaFoldDB" id="A0A4Q4KJJ1"/>
<evidence type="ECO:0000313" key="2">
    <source>
        <dbReference type="Proteomes" id="UP000293952"/>
    </source>
</evidence>
<proteinExistence type="predicted"/>
<gene>
    <name evidence="1" type="ORF">ERX46_13245</name>
</gene>
<protein>
    <submittedName>
        <fullName evidence="1">Uncharacterized protein</fullName>
    </submittedName>
</protein>
<dbReference type="Proteomes" id="UP000293952">
    <property type="component" value="Unassembled WGS sequence"/>
</dbReference>